<feature type="binding site" evidence="1">
    <location>
        <position position="138"/>
    </location>
    <ligand>
        <name>Ni(2+)</name>
        <dbReference type="ChEBI" id="CHEBI:49786"/>
    </ligand>
</feature>
<dbReference type="STRING" id="1121883.SAMN02745226_00581"/>
<dbReference type="InterPro" id="IPR036388">
    <property type="entry name" value="WH-like_DNA-bd_sf"/>
</dbReference>
<dbReference type="Pfam" id="PF08279">
    <property type="entry name" value="HTH_11"/>
    <property type="match status" value="1"/>
</dbReference>
<name>A0A1M7S733_FERGO</name>
<keyword evidence="1" id="KW-0479">Metal-binding</keyword>
<dbReference type="GO" id="GO:0046872">
    <property type="term" value="F:metal ion binding"/>
    <property type="evidence" value="ECO:0007669"/>
    <property type="project" value="UniProtKB-KW"/>
</dbReference>
<feature type="domain" description="Helix-turn-helix type 11" evidence="3">
    <location>
        <begin position="3"/>
        <end position="55"/>
    </location>
</feature>
<dbReference type="InterPro" id="IPR004173">
    <property type="entry name" value="3H_domain"/>
</dbReference>
<evidence type="ECO:0000259" key="2">
    <source>
        <dbReference type="Pfam" id="PF02829"/>
    </source>
</evidence>
<dbReference type="OrthoDB" id="9792661at2"/>
<organism evidence="4 5">
    <name type="scientific">Fervidobacterium gondwanense DSM 13020</name>
    <dbReference type="NCBI Taxonomy" id="1121883"/>
    <lineage>
        <taxon>Bacteria</taxon>
        <taxon>Thermotogati</taxon>
        <taxon>Thermotogota</taxon>
        <taxon>Thermotogae</taxon>
        <taxon>Thermotogales</taxon>
        <taxon>Fervidobacteriaceae</taxon>
        <taxon>Fervidobacterium</taxon>
    </lineage>
</organism>
<dbReference type="Pfam" id="PF02829">
    <property type="entry name" value="3H"/>
    <property type="match status" value="1"/>
</dbReference>
<dbReference type="SUPFAM" id="SSF75500">
    <property type="entry name" value="Putative transcriptional regulator TM1602, C-terminal domain"/>
    <property type="match status" value="1"/>
</dbReference>
<accession>A0A1M7S733</accession>
<reference evidence="5" key="1">
    <citation type="submission" date="2016-12" db="EMBL/GenBank/DDBJ databases">
        <authorList>
            <person name="Varghese N."/>
            <person name="Submissions S."/>
        </authorList>
    </citation>
    <scope>NUCLEOTIDE SEQUENCE [LARGE SCALE GENOMIC DNA]</scope>
    <source>
        <strain evidence="5">DSM 13020</strain>
    </source>
</reference>
<dbReference type="SUPFAM" id="SSF46785">
    <property type="entry name" value="Winged helix' DNA-binding domain"/>
    <property type="match status" value="1"/>
</dbReference>
<evidence type="ECO:0000313" key="4">
    <source>
        <dbReference type="EMBL" id="SHN54233.1"/>
    </source>
</evidence>
<gene>
    <name evidence="4" type="ORF">SAMN02745226_00581</name>
</gene>
<feature type="domain" description="3H" evidence="2">
    <location>
        <begin position="67"/>
        <end position="159"/>
    </location>
</feature>
<feature type="binding site" evidence="1">
    <location>
        <position position="79"/>
    </location>
    <ligand>
        <name>Ni(2+)</name>
        <dbReference type="ChEBI" id="CHEBI:49786"/>
    </ligand>
</feature>
<sequence length="171" mass="19442">MERKYQILEVLKKSKTPIKGKDLSEMFNVSRQMIVSDIAELREEGYKIVSTRDGYVFDHGNTVRRVIAVKHNVSDIYDELKKIVENGGKVLDVIVEHPIYGELTGRIDVGTLDEVEKFVSLLASTGTKPLSEISNGIHLHTIEAPDEETMNKILKAIRRYRITKDNEEATE</sequence>
<dbReference type="PANTHER" id="PTHR40068">
    <property type="entry name" value="TRANSCRIPTION REPRESSOR NIAR-RELATED"/>
    <property type="match status" value="1"/>
</dbReference>
<evidence type="ECO:0000256" key="1">
    <source>
        <dbReference type="PIRSR" id="PIRSR037847-1"/>
    </source>
</evidence>
<dbReference type="Gene3D" id="1.10.10.10">
    <property type="entry name" value="Winged helix-like DNA-binding domain superfamily/Winged helix DNA-binding domain"/>
    <property type="match status" value="1"/>
</dbReference>
<feature type="binding site" evidence="1">
    <location>
        <position position="140"/>
    </location>
    <ligand>
        <name>Ni(2+)</name>
        <dbReference type="ChEBI" id="CHEBI:49786"/>
    </ligand>
</feature>
<dbReference type="InterPro" id="IPR036390">
    <property type="entry name" value="WH_DNA-bd_sf"/>
</dbReference>
<evidence type="ECO:0000259" key="3">
    <source>
        <dbReference type="Pfam" id="PF08279"/>
    </source>
</evidence>
<dbReference type="Proteomes" id="UP000184207">
    <property type="component" value="Unassembled WGS sequence"/>
</dbReference>
<protein>
    <recommendedName>
        <fullName evidence="6">Transcriptional regulator</fullName>
    </recommendedName>
</protein>
<dbReference type="InterPro" id="IPR013196">
    <property type="entry name" value="HTH_11"/>
</dbReference>
<dbReference type="Gene3D" id="3.30.1340.20">
    <property type="entry name" value="3H domain"/>
    <property type="match status" value="1"/>
</dbReference>
<dbReference type="EMBL" id="FRDJ01000002">
    <property type="protein sequence ID" value="SHN54233.1"/>
    <property type="molecule type" value="Genomic_DNA"/>
</dbReference>
<dbReference type="InterPro" id="IPR026043">
    <property type="entry name" value="NadR"/>
</dbReference>
<dbReference type="InterPro" id="IPR035922">
    <property type="entry name" value="3H_dom_sf"/>
</dbReference>
<keyword evidence="5" id="KW-1185">Reference proteome</keyword>
<dbReference type="PIRSF" id="PIRSF037847">
    <property type="entry name" value="NiaR"/>
    <property type="match status" value="1"/>
</dbReference>
<dbReference type="RefSeq" id="WP_072758130.1">
    <property type="nucleotide sequence ID" value="NZ_FRDJ01000002.1"/>
</dbReference>
<dbReference type="PANTHER" id="PTHR40068:SF1">
    <property type="entry name" value="TRANSCRIPTION REPRESSOR NIAR-RELATED"/>
    <property type="match status" value="1"/>
</dbReference>
<feature type="binding site" evidence="1">
    <location>
        <position position="71"/>
    </location>
    <ligand>
        <name>Ni(2+)</name>
        <dbReference type="ChEBI" id="CHEBI:49786"/>
    </ligand>
</feature>
<evidence type="ECO:0000313" key="5">
    <source>
        <dbReference type="Proteomes" id="UP000184207"/>
    </source>
</evidence>
<keyword evidence="1" id="KW-0533">Nickel</keyword>
<proteinExistence type="predicted"/>
<evidence type="ECO:0008006" key="6">
    <source>
        <dbReference type="Google" id="ProtNLM"/>
    </source>
</evidence>
<dbReference type="AlphaFoldDB" id="A0A1M7S733"/>